<gene>
    <name evidence="11" type="ORF">Lokhon_02673</name>
</gene>
<dbReference type="GO" id="GO:0015297">
    <property type="term" value="F:antiporter activity"/>
    <property type="evidence" value="ECO:0007669"/>
    <property type="project" value="UniProtKB-KW"/>
</dbReference>
<feature type="transmembrane region" description="Helical" evidence="10">
    <location>
        <begin position="206"/>
        <end position="227"/>
    </location>
</feature>
<feature type="transmembrane region" description="Helical" evidence="10">
    <location>
        <begin position="173"/>
        <end position="194"/>
    </location>
</feature>
<organism evidence="11 12">
    <name type="scientific">Limimaricola hongkongensis DSM 17492</name>
    <dbReference type="NCBI Taxonomy" id="1122180"/>
    <lineage>
        <taxon>Bacteria</taxon>
        <taxon>Pseudomonadati</taxon>
        <taxon>Pseudomonadota</taxon>
        <taxon>Alphaproteobacteria</taxon>
        <taxon>Rhodobacterales</taxon>
        <taxon>Paracoccaceae</taxon>
        <taxon>Limimaricola</taxon>
    </lineage>
</organism>
<feature type="transmembrane region" description="Helical" evidence="10">
    <location>
        <begin position="402"/>
        <end position="423"/>
    </location>
</feature>
<keyword evidence="3" id="KW-0050">Antiport</keyword>
<dbReference type="PATRIC" id="fig|1122180.6.peg.2655"/>
<dbReference type="PIRSF" id="PIRSF006603">
    <property type="entry name" value="DinF"/>
    <property type="match status" value="1"/>
</dbReference>
<feature type="transmembrane region" description="Helical" evidence="10">
    <location>
        <begin position="429"/>
        <end position="451"/>
    </location>
</feature>
<accession>A0A017HA85</accession>
<dbReference type="GO" id="GO:0042910">
    <property type="term" value="F:xenobiotic transmembrane transporter activity"/>
    <property type="evidence" value="ECO:0007669"/>
    <property type="project" value="InterPro"/>
</dbReference>
<feature type="transmembrane region" description="Helical" evidence="10">
    <location>
        <begin position="58"/>
        <end position="84"/>
    </location>
</feature>
<sequence length="463" mass="48549">MTQADISAAPAKPFEALTRAQHGRRLLVLALPLIGSNLAQMAMNVTDTVMLGWYDVTALAAATLATSLYFLIFIVGSGFAWAVMPVVATAAEAGDAVLVRRVTRMGIWVGTIYAAVFVPPLMWAEELFLALGQEPQVAAEGEAYLRIAAWAMVPGLLAMVMRSFLSALEHTGVLLWSTLGMAVCNAALNYALIFGNWGAPELGIRGAAIATLSMATLQALVLVGYALRRLPEYDLMRRIWRPDLDVLGRVVRLGAPIGLTSLAEGGLFVATGVMVGWIGAVPLAAHGIALQVTSVAFMIQVGLSQAATVRAGRALGRNDEAALRMIGQSGVALSVVSAGLVGLVFVTMPEPFVAAFVDPGDPDRDAVVATGITLLMLAALFQVVDALQVMALGLLRGVQDTGVPMVLAAISYWVIGMPVGYVLGFPAGLGAAGVWLGLVVGLGLAAVMLLWRFWTRSVRIGAA</sequence>
<keyword evidence="6 10" id="KW-1133">Transmembrane helix</keyword>
<dbReference type="NCBIfam" id="TIGR00797">
    <property type="entry name" value="matE"/>
    <property type="match status" value="1"/>
</dbReference>
<dbReference type="GO" id="GO:0005886">
    <property type="term" value="C:plasma membrane"/>
    <property type="evidence" value="ECO:0007669"/>
    <property type="project" value="UniProtKB-SubCell"/>
</dbReference>
<keyword evidence="5 10" id="KW-0812">Transmembrane</keyword>
<dbReference type="EMBL" id="APGJ01000007">
    <property type="protein sequence ID" value="EYD71028.1"/>
    <property type="molecule type" value="Genomic_DNA"/>
</dbReference>
<evidence type="ECO:0000313" key="11">
    <source>
        <dbReference type="EMBL" id="EYD71028.1"/>
    </source>
</evidence>
<feature type="transmembrane region" description="Helical" evidence="10">
    <location>
        <begin position="366"/>
        <end position="395"/>
    </location>
</feature>
<dbReference type="HOGENOM" id="CLU_012893_6_3_5"/>
<evidence type="ECO:0000313" key="12">
    <source>
        <dbReference type="Proteomes" id="UP000025047"/>
    </source>
</evidence>
<dbReference type="InterPro" id="IPR050222">
    <property type="entry name" value="MATE_MdtK"/>
</dbReference>
<keyword evidence="12" id="KW-1185">Reference proteome</keyword>
<dbReference type="Proteomes" id="UP000025047">
    <property type="component" value="Unassembled WGS sequence"/>
</dbReference>
<reference evidence="11 12" key="1">
    <citation type="submission" date="2013-03" db="EMBL/GenBank/DDBJ databases">
        <authorList>
            <person name="Fiebig A."/>
            <person name="Goeker M."/>
            <person name="Klenk H.-P.P."/>
        </authorList>
    </citation>
    <scope>NUCLEOTIDE SEQUENCE [LARGE SCALE GENOMIC DNA]</scope>
    <source>
        <strain evidence="11 12">DSM 17492</strain>
    </source>
</reference>
<evidence type="ECO:0000256" key="6">
    <source>
        <dbReference type="ARBA" id="ARBA00022989"/>
    </source>
</evidence>
<feature type="transmembrane region" description="Helical" evidence="10">
    <location>
        <begin position="105"/>
        <end position="123"/>
    </location>
</feature>
<evidence type="ECO:0000256" key="2">
    <source>
        <dbReference type="ARBA" id="ARBA00022448"/>
    </source>
</evidence>
<dbReference type="Pfam" id="PF01554">
    <property type="entry name" value="MatE"/>
    <property type="match status" value="2"/>
</dbReference>
<evidence type="ECO:0000256" key="9">
    <source>
        <dbReference type="ARBA" id="ARBA00031636"/>
    </source>
</evidence>
<dbReference type="PANTHER" id="PTHR43298:SF2">
    <property type="entry name" value="FMN_FAD EXPORTER YEEO-RELATED"/>
    <property type="match status" value="1"/>
</dbReference>
<comment type="subcellular location">
    <subcellularLocation>
        <location evidence="1">Cell inner membrane</location>
        <topology evidence="1">Multi-pass membrane protein</topology>
    </subcellularLocation>
</comment>
<name>A0A017HA85_9RHOB</name>
<feature type="transmembrane region" description="Helical" evidence="10">
    <location>
        <begin position="26"/>
        <end position="46"/>
    </location>
</feature>
<keyword evidence="2" id="KW-0813">Transport</keyword>
<keyword evidence="7" id="KW-0406">Ion transport</keyword>
<evidence type="ECO:0000256" key="8">
    <source>
        <dbReference type="ARBA" id="ARBA00023136"/>
    </source>
</evidence>
<dbReference type="PANTHER" id="PTHR43298">
    <property type="entry name" value="MULTIDRUG RESISTANCE PROTEIN NORM-RELATED"/>
    <property type="match status" value="1"/>
</dbReference>
<evidence type="ECO:0000256" key="7">
    <source>
        <dbReference type="ARBA" id="ARBA00023065"/>
    </source>
</evidence>
<keyword evidence="4" id="KW-1003">Cell membrane</keyword>
<keyword evidence="8 10" id="KW-0472">Membrane</keyword>
<comment type="caution">
    <text evidence="11">The sequence shown here is derived from an EMBL/GenBank/DDBJ whole genome shotgun (WGS) entry which is preliminary data.</text>
</comment>
<feature type="transmembrane region" description="Helical" evidence="10">
    <location>
        <begin position="257"/>
        <end position="278"/>
    </location>
</feature>
<evidence type="ECO:0000256" key="1">
    <source>
        <dbReference type="ARBA" id="ARBA00004429"/>
    </source>
</evidence>
<dbReference type="OrthoDB" id="9780160at2"/>
<feature type="transmembrane region" description="Helical" evidence="10">
    <location>
        <begin position="143"/>
        <end position="161"/>
    </location>
</feature>
<evidence type="ECO:0000256" key="10">
    <source>
        <dbReference type="SAM" id="Phobius"/>
    </source>
</evidence>
<feature type="transmembrane region" description="Helical" evidence="10">
    <location>
        <begin position="284"/>
        <end position="304"/>
    </location>
</feature>
<evidence type="ECO:0000256" key="4">
    <source>
        <dbReference type="ARBA" id="ARBA00022475"/>
    </source>
</evidence>
<dbReference type="InterPro" id="IPR048279">
    <property type="entry name" value="MdtK-like"/>
</dbReference>
<dbReference type="GO" id="GO:0006811">
    <property type="term" value="P:monoatomic ion transport"/>
    <property type="evidence" value="ECO:0007669"/>
    <property type="project" value="UniProtKB-KW"/>
</dbReference>
<evidence type="ECO:0000256" key="5">
    <source>
        <dbReference type="ARBA" id="ARBA00022692"/>
    </source>
</evidence>
<feature type="transmembrane region" description="Helical" evidence="10">
    <location>
        <begin position="325"/>
        <end position="346"/>
    </location>
</feature>
<protein>
    <recommendedName>
        <fullName evidence="9">Multidrug-efflux transporter</fullName>
    </recommendedName>
</protein>
<dbReference type="RefSeq" id="WP_017927122.1">
    <property type="nucleotide sequence ID" value="NZ_KB822995.1"/>
</dbReference>
<evidence type="ECO:0000256" key="3">
    <source>
        <dbReference type="ARBA" id="ARBA00022449"/>
    </source>
</evidence>
<dbReference type="eggNOG" id="COG0534">
    <property type="taxonomic scope" value="Bacteria"/>
</dbReference>
<dbReference type="CDD" id="cd13131">
    <property type="entry name" value="MATE_NorM_like"/>
    <property type="match status" value="1"/>
</dbReference>
<dbReference type="STRING" id="1122180.Lokhon_02673"/>
<dbReference type="InterPro" id="IPR002528">
    <property type="entry name" value="MATE_fam"/>
</dbReference>
<dbReference type="AlphaFoldDB" id="A0A017HA85"/>
<proteinExistence type="predicted"/>